<evidence type="ECO:0000313" key="6">
    <source>
        <dbReference type="Proteomes" id="UP000242188"/>
    </source>
</evidence>
<comment type="caution">
    <text evidence="5">The sequence shown here is derived from an EMBL/GenBank/DDBJ whole genome shotgun (WGS) entry which is preliminary data.</text>
</comment>
<keyword evidence="2 3" id="KW-0479">Metal-binding</keyword>
<dbReference type="GO" id="GO:0020037">
    <property type="term" value="F:heme binding"/>
    <property type="evidence" value="ECO:0007669"/>
    <property type="project" value="InterPro"/>
</dbReference>
<dbReference type="CDD" id="cd20659">
    <property type="entry name" value="CYP4B_4F-like"/>
    <property type="match status" value="1"/>
</dbReference>
<evidence type="ECO:0000256" key="4">
    <source>
        <dbReference type="SAM" id="Phobius"/>
    </source>
</evidence>
<keyword evidence="4" id="KW-0472">Membrane</keyword>
<keyword evidence="3" id="KW-0560">Oxidoreductase</keyword>
<dbReference type="SUPFAM" id="SSF48264">
    <property type="entry name" value="Cytochrome P450"/>
    <property type="match status" value="1"/>
</dbReference>
<keyword evidence="3" id="KW-0503">Monooxygenase</keyword>
<dbReference type="InterPro" id="IPR050196">
    <property type="entry name" value="Cytochrome_P450_Monoox"/>
</dbReference>
<keyword evidence="2 3" id="KW-0408">Iron</keyword>
<reference evidence="5 6" key="1">
    <citation type="journal article" date="2017" name="Nat. Ecol. Evol.">
        <title>Scallop genome provides insights into evolution of bilaterian karyotype and development.</title>
        <authorList>
            <person name="Wang S."/>
            <person name="Zhang J."/>
            <person name="Jiao W."/>
            <person name="Li J."/>
            <person name="Xun X."/>
            <person name="Sun Y."/>
            <person name="Guo X."/>
            <person name="Huan P."/>
            <person name="Dong B."/>
            <person name="Zhang L."/>
            <person name="Hu X."/>
            <person name="Sun X."/>
            <person name="Wang J."/>
            <person name="Zhao C."/>
            <person name="Wang Y."/>
            <person name="Wang D."/>
            <person name="Huang X."/>
            <person name="Wang R."/>
            <person name="Lv J."/>
            <person name="Li Y."/>
            <person name="Zhang Z."/>
            <person name="Liu B."/>
            <person name="Lu W."/>
            <person name="Hui Y."/>
            <person name="Liang J."/>
            <person name="Zhou Z."/>
            <person name="Hou R."/>
            <person name="Li X."/>
            <person name="Liu Y."/>
            <person name="Li H."/>
            <person name="Ning X."/>
            <person name="Lin Y."/>
            <person name="Zhao L."/>
            <person name="Xing Q."/>
            <person name="Dou J."/>
            <person name="Li Y."/>
            <person name="Mao J."/>
            <person name="Guo H."/>
            <person name="Dou H."/>
            <person name="Li T."/>
            <person name="Mu C."/>
            <person name="Jiang W."/>
            <person name="Fu Q."/>
            <person name="Fu X."/>
            <person name="Miao Y."/>
            <person name="Liu J."/>
            <person name="Yu Q."/>
            <person name="Li R."/>
            <person name="Liao H."/>
            <person name="Li X."/>
            <person name="Kong Y."/>
            <person name="Jiang Z."/>
            <person name="Chourrout D."/>
            <person name="Li R."/>
            <person name="Bao Z."/>
        </authorList>
    </citation>
    <scope>NUCLEOTIDE SEQUENCE [LARGE SCALE GENOMIC DNA]</scope>
    <source>
        <strain evidence="5 6">PY_sf001</strain>
    </source>
</reference>
<proteinExistence type="inferred from homology"/>
<dbReference type="InterPro" id="IPR017972">
    <property type="entry name" value="Cyt_P450_CS"/>
</dbReference>
<feature type="transmembrane region" description="Helical" evidence="4">
    <location>
        <begin position="6"/>
        <end position="24"/>
    </location>
</feature>
<dbReference type="InterPro" id="IPR001128">
    <property type="entry name" value="Cyt_P450"/>
</dbReference>
<accession>A0A210PXD5</accession>
<dbReference type="PRINTS" id="PR00385">
    <property type="entry name" value="P450"/>
</dbReference>
<dbReference type="GO" id="GO:0004497">
    <property type="term" value="F:monooxygenase activity"/>
    <property type="evidence" value="ECO:0007669"/>
    <property type="project" value="UniProtKB-KW"/>
</dbReference>
<dbReference type="Proteomes" id="UP000242188">
    <property type="component" value="Unassembled WGS sequence"/>
</dbReference>
<comment type="cofactor">
    <cofactor evidence="2">
        <name>heme</name>
        <dbReference type="ChEBI" id="CHEBI:30413"/>
    </cofactor>
</comment>
<dbReference type="Gene3D" id="1.10.630.10">
    <property type="entry name" value="Cytochrome P450"/>
    <property type="match status" value="1"/>
</dbReference>
<dbReference type="Pfam" id="PF00067">
    <property type="entry name" value="p450"/>
    <property type="match status" value="1"/>
</dbReference>
<feature type="binding site" description="axial binding residue" evidence="2">
    <location>
        <position position="449"/>
    </location>
    <ligand>
        <name>heme</name>
        <dbReference type="ChEBI" id="CHEBI:30413"/>
    </ligand>
    <ligandPart>
        <name>Fe</name>
        <dbReference type="ChEBI" id="CHEBI:18248"/>
    </ligandPart>
</feature>
<dbReference type="InterPro" id="IPR002401">
    <property type="entry name" value="Cyt_P450_E_grp-I"/>
</dbReference>
<protein>
    <submittedName>
        <fullName evidence="5">Leukotriene-B(4) omega-hydroxylase 1</fullName>
    </submittedName>
</protein>
<sequence>MGVTLWLGSGLVAVACCYVLIKLIQLYGSTRKRNAMIERFPGNKSNFLFGNLLEYPGPNEAGLKYQRDMTALYPRVSRGWLGPFIPLIIVNHPETVKAIMKTSEPKGKQIYRLIEPWIGDGLLLSGGSKWRRNRRLLTPAFHFDILRPYQKLNNRTADVFIDKLDRFHLEGDGYFEAFSHVSQYTLDVILQCACSYKTECQSIGDKHPYVRCVTEMLELITDRFFKPWVHNDFIYLLTSDGRRFKRHCDYVHKVAEDIIIKRRESMKSEENSAEKKALDFLDILLTAKDEEGIGLTDIEIRNEVDTFLFEGHDTTSSAISWTLYSLAENPEIQRRIQQEIDEVLQGRDSDDITWDDLSKLTYLTMCVKEGMRLHSPVPVILREITERLEIDGEIVPIGQMVLILIYNTHHNPEVWENSMVFDPERFTPENMEKRDPFAFVPFSAGPRNCIGQHFAMHEMKTILARILRRMKDIQICCPTYSPGSRFACQIYYRDISGITEGIVTQPEKTELLQYGINIMHLKFVAAFFGKICINHSEMYAWHHLTIVRSEMDREVLYRTSPLKKVKFFQFLNFK</sequence>
<dbReference type="GO" id="GO:0005506">
    <property type="term" value="F:iron ion binding"/>
    <property type="evidence" value="ECO:0007669"/>
    <property type="project" value="InterPro"/>
</dbReference>
<organism evidence="5 6">
    <name type="scientific">Mizuhopecten yessoensis</name>
    <name type="common">Japanese scallop</name>
    <name type="synonym">Patinopecten yessoensis</name>
    <dbReference type="NCBI Taxonomy" id="6573"/>
    <lineage>
        <taxon>Eukaryota</taxon>
        <taxon>Metazoa</taxon>
        <taxon>Spiralia</taxon>
        <taxon>Lophotrochozoa</taxon>
        <taxon>Mollusca</taxon>
        <taxon>Bivalvia</taxon>
        <taxon>Autobranchia</taxon>
        <taxon>Pteriomorphia</taxon>
        <taxon>Pectinida</taxon>
        <taxon>Pectinoidea</taxon>
        <taxon>Pectinidae</taxon>
        <taxon>Mizuhopecten</taxon>
    </lineage>
</organism>
<dbReference type="PROSITE" id="PS00086">
    <property type="entry name" value="CYTOCHROME_P450"/>
    <property type="match status" value="1"/>
</dbReference>
<evidence type="ECO:0000256" key="1">
    <source>
        <dbReference type="ARBA" id="ARBA00010617"/>
    </source>
</evidence>
<dbReference type="EMBL" id="NEDP02005420">
    <property type="protein sequence ID" value="OWF41150.1"/>
    <property type="molecule type" value="Genomic_DNA"/>
</dbReference>
<dbReference type="STRING" id="6573.A0A210PXD5"/>
<evidence type="ECO:0000256" key="3">
    <source>
        <dbReference type="RuleBase" id="RU000461"/>
    </source>
</evidence>
<dbReference type="InterPro" id="IPR036396">
    <property type="entry name" value="Cyt_P450_sf"/>
</dbReference>
<dbReference type="PANTHER" id="PTHR24291:SF201">
    <property type="entry name" value="CYTOCHROME P450, FAMILY 4, SUBFAMILY B, POLYPEPTIDE 7"/>
    <property type="match status" value="1"/>
</dbReference>
<dbReference type="AlphaFoldDB" id="A0A210PXD5"/>
<dbReference type="PANTHER" id="PTHR24291">
    <property type="entry name" value="CYTOCHROME P450 FAMILY 4"/>
    <property type="match status" value="1"/>
</dbReference>
<keyword evidence="4" id="KW-1133">Transmembrane helix</keyword>
<dbReference type="PRINTS" id="PR00463">
    <property type="entry name" value="EP450I"/>
</dbReference>
<comment type="similarity">
    <text evidence="1 3">Belongs to the cytochrome P450 family.</text>
</comment>
<keyword evidence="2 3" id="KW-0349">Heme</keyword>
<evidence type="ECO:0000313" key="5">
    <source>
        <dbReference type="EMBL" id="OWF41150.1"/>
    </source>
</evidence>
<keyword evidence="6" id="KW-1185">Reference proteome</keyword>
<keyword evidence="4" id="KW-0812">Transmembrane</keyword>
<dbReference type="GO" id="GO:0016705">
    <property type="term" value="F:oxidoreductase activity, acting on paired donors, with incorporation or reduction of molecular oxygen"/>
    <property type="evidence" value="ECO:0007669"/>
    <property type="project" value="InterPro"/>
</dbReference>
<evidence type="ECO:0000256" key="2">
    <source>
        <dbReference type="PIRSR" id="PIRSR602401-1"/>
    </source>
</evidence>
<name>A0A210PXD5_MIZYE</name>
<gene>
    <name evidence="5" type="ORF">KP79_PYT16480</name>
</gene>
<dbReference type="OrthoDB" id="1470350at2759"/>